<feature type="region of interest" description="Disordered" evidence="1">
    <location>
        <begin position="28"/>
        <end position="63"/>
    </location>
</feature>
<evidence type="ECO:0000256" key="1">
    <source>
        <dbReference type="SAM" id="MobiDB-lite"/>
    </source>
</evidence>
<evidence type="ECO:0000313" key="3">
    <source>
        <dbReference type="EMBL" id="CEK83615.1"/>
    </source>
</evidence>
<keyword evidence="2" id="KW-0732">Signal</keyword>
<accession>A0A0B7AUR4</accession>
<evidence type="ECO:0000256" key="2">
    <source>
        <dbReference type="SAM" id="SignalP"/>
    </source>
</evidence>
<dbReference type="AlphaFoldDB" id="A0A0B7AUR4"/>
<protein>
    <submittedName>
        <fullName evidence="3">Uncharacterized protein</fullName>
    </submittedName>
</protein>
<feature type="signal peptide" evidence="2">
    <location>
        <begin position="1"/>
        <end position="30"/>
    </location>
</feature>
<feature type="compositionally biased region" description="Low complexity" evidence="1">
    <location>
        <begin position="28"/>
        <end position="48"/>
    </location>
</feature>
<name>A0A0B7AUR4_9EUPU</name>
<reference evidence="3" key="1">
    <citation type="submission" date="2014-12" db="EMBL/GenBank/DDBJ databases">
        <title>Insight into the proteome of Arion vulgaris.</title>
        <authorList>
            <person name="Aradska J."/>
            <person name="Bulat T."/>
            <person name="Smidak R."/>
            <person name="Sarate P."/>
            <person name="Gangsoo J."/>
            <person name="Sialana F."/>
            <person name="Bilban M."/>
            <person name="Lubec G."/>
        </authorList>
    </citation>
    <scope>NUCLEOTIDE SEQUENCE</scope>
    <source>
        <tissue evidence="3">Skin</tissue>
    </source>
</reference>
<organism evidence="3">
    <name type="scientific">Arion vulgaris</name>
    <dbReference type="NCBI Taxonomy" id="1028688"/>
    <lineage>
        <taxon>Eukaryota</taxon>
        <taxon>Metazoa</taxon>
        <taxon>Spiralia</taxon>
        <taxon>Lophotrochozoa</taxon>
        <taxon>Mollusca</taxon>
        <taxon>Gastropoda</taxon>
        <taxon>Heterobranchia</taxon>
        <taxon>Euthyneura</taxon>
        <taxon>Panpulmonata</taxon>
        <taxon>Eupulmonata</taxon>
        <taxon>Stylommatophora</taxon>
        <taxon>Helicina</taxon>
        <taxon>Arionoidea</taxon>
        <taxon>Arionidae</taxon>
        <taxon>Arion</taxon>
    </lineage>
</organism>
<feature type="chain" id="PRO_5002124415" evidence="2">
    <location>
        <begin position="31"/>
        <end position="63"/>
    </location>
</feature>
<sequence length="63" mass="7142">MMMMMKLRTWPCLVTTVLVIFSICIVSTQGSTTPSRRSTSRFSQRNTTPSSRENSTPSQRNIT</sequence>
<feature type="compositionally biased region" description="Polar residues" evidence="1">
    <location>
        <begin position="49"/>
        <end position="63"/>
    </location>
</feature>
<gene>
    <name evidence="3" type="primary">ORF138057</name>
</gene>
<proteinExistence type="predicted"/>
<dbReference type="EMBL" id="HACG01036750">
    <property type="protein sequence ID" value="CEK83615.1"/>
    <property type="molecule type" value="Transcribed_RNA"/>
</dbReference>
<feature type="non-terminal residue" evidence="3">
    <location>
        <position position="63"/>
    </location>
</feature>